<dbReference type="InterPro" id="IPR036167">
    <property type="entry name" value="tRNA_intron_Endo_cat-like_sf"/>
</dbReference>
<dbReference type="GO" id="GO:0000214">
    <property type="term" value="C:tRNA-intron endonuclease complex"/>
    <property type="evidence" value="ECO:0007669"/>
    <property type="project" value="EnsemblFungi"/>
</dbReference>
<gene>
    <name evidence="4" type="ORF">LADA_0D09230G</name>
</gene>
<dbReference type="GO" id="GO:0003676">
    <property type="term" value="F:nucleic acid binding"/>
    <property type="evidence" value="ECO:0007669"/>
    <property type="project" value="InterPro"/>
</dbReference>
<evidence type="ECO:0000313" key="5">
    <source>
        <dbReference type="Proteomes" id="UP000190274"/>
    </source>
</evidence>
<proteinExistence type="inferred from homology"/>
<dbReference type="InterPro" id="IPR042777">
    <property type="entry name" value="Sen15_fungi"/>
</dbReference>
<dbReference type="GO" id="GO:0000213">
    <property type="term" value="F:tRNA-intron lyase activity"/>
    <property type="evidence" value="ECO:0007669"/>
    <property type="project" value="EnsemblFungi"/>
</dbReference>
<organism evidence="4 5">
    <name type="scientific">Lachancea dasiensis</name>
    <dbReference type="NCBI Taxonomy" id="1072105"/>
    <lineage>
        <taxon>Eukaryota</taxon>
        <taxon>Fungi</taxon>
        <taxon>Dikarya</taxon>
        <taxon>Ascomycota</taxon>
        <taxon>Saccharomycotina</taxon>
        <taxon>Saccharomycetes</taxon>
        <taxon>Saccharomycetales</taxon>
        <taxon>Saccharomycetaceae</taxon>
        <taxon>Lachancea</taxon>
    </lineage>
</organism>
<reference evidence="4 5" key="1">
    <citation type="submission" date="2016-03" db="EMBL/GenBank/DDBJ databases">
        <authorList>
            <person name="Devillers H."/>
        </authorList>
    </citation>
    <scope>NUCLEOTIDE SEQUENCE [LARGE SCALE GENOMIC DNA]</scope>
    <source>
        <strain evidence="4">CBS 10888</strain>
    </source>
</reference>
<dbReference type="SUPFAM" id="SSF53032">
    <property type="entry name" value="tRNA-intron endonuclease catalytic domain-like"/>
    <property type="match status" value="1"/>
</dbReference>
<dbReference type="EMBL" id="LT598454">
    <property type="protein sequence ID" value="SCU85722.1"/>
    <property type="molecule type" value="Genomic_DNA"/>
</dbReference>
<evidence type="ECO:0000256" key="1">
    <source>
        <dbReference type="ARBA" id="ARBA00006091"/>
    </source>
</evidence>
<accession>A0A1G4J7Q6</accession>
<dbReference type="AlphaFoldDB" id="A0A1G4J7Q6"/>
<evidence type="ECO:0000256" key="2">
    <source>
        <dbReference type="ARBA" id="ARBA00022694"/>
    </source>
</evidence>
<name>A0A1G4J7Q6_9SACH</name>
<comment type="similarity">
    <text evidence="1">Belongs to the SEN15 family.</text>
</comment>
<dbReference type="InterPro" id="IPR011856">
    <property type="entry name" value="tRNA_endonuc-like_dom_sf"/>
</dbReference>
<dbReference type="InterPro" id="IPR018593">
    <property type="entry name" value="tRNA-endonuc_su_Sen15"/>
</dbReference>
<sequence>MNNSSILDLVKTNLAQQQLWDSVEILKLDVPGECWVVSGMPPHKLSNDDKELEREWILPVDLQQYRSGNLTLEIADGVFTTLGCRRIVLGIANDDGTVVYYFMYKGLHKPKKN</sequence>
<dbReference type="Proteomes" id="UP000190274">
    <property type="component" value="Chromosome D"/>
</dbReference>
<protein>
    <submittedName>
        <fullName evidence="4">LADA_0D09230g1_1</fullName>
    </submittedName>
</protein>
<dbReference type="STRING" id="1266660.A0A1G4J7Q6"/>
<keyword evidence="2" id="KW-0819">tRNA processing</keyword>
<evidence type="ECO:0000259" key="3">
    <source>
        <dbReference type="Pfam" id="PF09631"/>
    </source>
</evidence>
<dbReference type="PANTHER" id="PTHR28518">
    <property type="entry name" value="TRNA-SPLICING ENDONUCLEASE SUBUNIT SEN15"/>
    <property type="match status" value="1"/>
</dbReference>
<dbReference type="OrthoDB" id="10002170at2759"/>
<dbReference type="Pfam" id="PF09631">
    <property type="entry name" value="Sen15"/>
    <property type="match status" value="1"/>
</dbReference>
<dbReference type="Gene3D" id="3.40.1350.10">
    <property type="match status" value="1"/>
</dbReference>
<dbReference type="GO" id="GO:0000379">
    <property type="term" value="P:tRNA-type intron splice site recognition and cleavage"/>
    <property type="evidence" value="ECO:0007669"/>
    <property type="project" value="EnsemblFungi"/>
</dbReference>
<dbReference type="PANTHER" id="PTHR28518:SF1">
    <property type="entry name" value="TRNA-SPLICING ENDONUCLEASE SUBUNIT SEN15"/>
    <property type="match status" value="1"/>
</dbReference>
<feature type="domain" description="tRNA-splicing endonuclease subunit Sen15" evidence="3">
    <location>
        <begin position="9"/>
        <end position="113"/>
    </location>
</feature>
<evidence type="ECO:0000313" key="4">
    <source>
        <dbReference type="EMBL" id="SCU85722.1"/>
    </source>
</evidence>
<keyword evidence="5" id="KW-1185">Reference proteome</keyword>